<dbReference type="InterPro" id="IPR051824">
    <property type="entry name" value="LRR_Rcpt-Like_S/T_Kinase"/>
</dbReference>
<evidence type="ECO:0000313" key="4">
    <source>
        <dbReference type="Proteomes" id="UP000321393"/>
    </source>
</evidence>
<dbReference type="AlphaFoldDB" id="A0A5A7VE87"/>
<dbReference type="Proteomes" id="UP000321947">
    <property type="component" value="Unassembled WGS sequence"/>
</dbReference>
<dbReference type="PANTHER" id="PTHR48006">
    <property type="entry name" value="LEUCINE-RICH REPEAT-CONTAINING PROTEIN DDB_G0281931-RELATED"/>
    <property type="match status" value="1"/>
</dbReference>
<comment type="subcellular location">
    <subcellularLocation>
        <location evidence="1">Membrane</location>
        <topology evidence="1">Single-pass type I membrane protein</topology>
    </subcellularLocation>
</comment>
<evidence type="ECO:0000313" key="5">
    <source>
        <dbReference type="Proteomes" id="UP000321947"/>
    </source>
</evidence>
<dbReference type="GO" id="GO:0016301">
    <property type="term" value="F:kinase activity"/>
    <property type="evidence" value="ECO:0007669"/>
    <property type="project" value="UniProtKB-KW"/>
</dbReference>
<proteinExistence type="predicted"/>
<reference evidence="4 5" key="1">
    <citation type="submission" date="2019-08" db="EMBL/GenBank/DDBJ databases">
        <title>Draft genome sequences of two oriental melons (Cucumis melo L. var makuwa).</title>
        <authorList>
            <person name="Kwon S.-Y."/>
        </authorList>
    </citation>
    <scope>NUCLEOTIDE SEQUENCE [LARGE SCALE GENOMIC DNA]</scope>
    <source>
        <strain evidence="5">cv. Chang Bougi</strain>
        <strain evidence="4">cv. SW 3</strain>
        <tissue evidence="2">Leaf</tissue>
    </source>
</reference>
<dbReference type="Proteomes" id="UP000321393">
    <property type="component" value="Unassembled WGS sequence"/>
</dbReference>
<protein>
    <submittedName>
        <fullName evidence="2 3">LRR receptor-like serine/threonine-protein kinase</fullName>
    </submittedName>
</protein>
<dbReference type="OrthoDB" id="676979at2759"/>
<sequence length="312" mass="35236">MKMSEYLTIMKQTADNLALAGASVDIGDLTSYVILELDAEYFPITFLFNEKKEMTWQGLHSTLVTFENALINNNVVNSNTEAANMTANLVFNRQNSFNQDNHQNQYRGQTQYRGQGRGNTNYNYRRKDLKEEADTTEQYDILVPGNNKDVIGKFVKELNNRDDDVVYAEQTLNSIFRQWNIFAPGTRNTSNVRFQGWNISGNLCTGTAKDNSNIEDSTYSPLIKCDCSYNNKSTCHITHLKVSGLNIAGVIPPKLWTLTSLTYLNLEKNLLSGTLSPFVGNLTQLHTLSIRINKLSGKLPKELGHLANLRFL</sequence>
<dbReference type="SUPFAM" id="SSF52058">
    <property type="entry name" value="L domain-like"/>
    <property type="match status" value="1"/>
</dbReference>
<dbReference type="PANTHER" id="PTHR48006:SF62">
    <property type="entry name" value="LEUCINE-RICH REPEAT TRANSMEMBRANE PROTEIN KINASE"/>
    <property type="match status" value="1"/>
</dbReference>
<comment type="caution">
    <text evidence="2">The sequence shown here is derived from an EMBL/GenBank/DDBJ whole genome shotgun (WGS) entry which is preliminary data.</text>
</comment>
<keyword evidence="2" id="KW-0675">Receptor</keyword>
<dbReference type="STRING" id="1194695.A0A5A7VE87"/>
<evidence type="ECO:0000313" key="3">
    <source>
        <dbReference type="EMBL" id="TYK28882.1"/>
    </source>
</evidence>
<dbReference type="GO" id="GO:0005886">
    <property type="term" value="C:plasma membrane"/>
    <property type="evidence" value="ECO:0007669"/>
    <property type="project" value="TreeGrafter"/>
</dbReference>
<evidence type="ECO:0000313" key="2">
    <source>
        <dbReference type="EMBL" id="KAA0065397.1"/>
    </source>
</evidence>
<name>A0A5A7VE87_CUCMM</name>
<keyword evidence="2" id="KW-0418">Kinase</keyword>
<gene>
    <name evidence="3" type="ORF">E5676_scaffold381G00290</name>
    <name evidence="2" type="ORF">E6C27_scaffold17G00670</name>
</gene>
<dbReference type="Gene3D" id="3.80.10.10">
    <property type="entry name" value="Ribonuclease Inhibitor"/>
    <property type="match status" value="1"/>
</dbReference>
<organism evidence="2 4">
    <name type="scientific">Cucumis melo var. makuwa</name>
    <name type="common">Oriental melon</name>
    <dbReference type="NCBI Taxonomy" id="1194695"/>
    <lineage>
        <taxon>Eukaryota</taxon>
        <taxon>Viridiplantae</taxon>
        <taxon>Streptophyta</taxon>
        <taxon>Embryophyta</taxon>
        <taxon>Tracheophyta</taxon>
        <taxon>Spermatophyta</taxon>
        <taxon>Magnoliopsida</taxon>
        <taxon>eudicotyledons</taxon>
        <taxon>Gunneridae</taxon>
        <taxon>Pentapetalae</taxon>
        <taxon>rosids</taxon>
        <taxon>fabids</taxon>
        <taxon>Cucurbitales</taxon>
        <taxon>Cucurbitaceae</taxon>
        <taxon>Benincaseae</taxon>
        <taxon>Cucumis</taxon>
    </lineage>
</organism>
<dbReference type="InterPro" id="IPR032675">
    <property type="entry name" value="LRR_dom_sf"/>
</dbReference>
<keyword evidence="2" id="KW-0808">Transferase</keyword>
<accession>A0A5A7VE87</accession>
<evidence type="ECO:0000256" key="1">
    <source>
        <dbReference type="ARBA" id="ARBA00004479"/>
    </source>
</evidence>
<dbReference type="EMBL" id="SSTE01001516">
    <property type="protein sequence ID" value="KAA0065397.1"/>
    <property type="molecule type" value="Genomic_DNA"/>
</dbReference>
<dbReference type="EMBL" id="SSTD01001969">
    <property type="protein sequence ID" value="TYK28882.1"/>
    <property type="molecule type" value="Genomic_DNA"/>
</dbReference>